<organism evidence="2 3">
    <name type="scientific">Veillonella montpellierensis DNF00314</name>
    <dbReference type="NCBI Taxonomy" id="1401067"/>
    <lineage>
        <taxon>Bacteria</taxon>
        <taxon>Bacillati</taxon>
        <taxon>Bacillota</taxon>
        <taxon>Negativicutes</taxon>
        <taxon>Veillonellales</taxon>
        <taxon>Veillonellaceae</taxon>
        <taxon>Veillonella</taxon>
    </lineage>
</organism>
<keyword evidence="3" id="KW-1185">Reference proteome</keyword>
<dbReference type="EMBL" id="JRNT01000008">
    <property type="protein sequence ID" value="KGF47532.1"/>
    <property type="molecule type" value="Genomic_DNA"/>
</dbReference>
<comment type="caution">
    <text evidence="2">The sequence shown here is derived from an EMBL/GenBank/DDBJ whole genome shotgun (WGS) entry which is preliminary data.</text>
</comment>
<proteinExistence type="predicted"/>
<feature type="transmembrane region" description="Helical" evidence="1">
    <location>
        <begin position="27"/>
        <end position="48"/>
    </location>
</feature>
<reference evidence="2 3" key="1">
    <citation type="submission" date="2014-07" db="EMBL/GenBank/DDBJ databases">
        <authorList>
            <person name="McCorrison J."/>
            <person name="Sanka R."/>
            <person name="Torralba M."/>
            <person name="Gillis M."/>
            <person name="Haft D.H."/>
            <person name="Methe B."/>
            <person name="Sutton G."/>
            <person name="Nelson K.E."/>
        </authorList>
    </citation>
    <scope>NUCLEOTIDE SEQUENCE [LARGE SCALE GENOMIC DNA]</scope>
    <source>
        <strain evidence="2 3">DNF00314</strain>
    </source>
</reference>
<feature type="transmembrane region" description="Helical" evidence="1">
    <location>
        <begin position="96"/>
        <end position="117"/>
    </location>
</feature>
<keyword evidence="1" id="KW-1133">Transmembrane helix</keyword>
<name>A0A096BXR5_9FIRM</name>
<dbReference type="AlphaFoldDB" id="A0A096BXR5"/>
<dbReference type="RefSeq" id="WP_038152005.1">
    <property type="nucleotide sequence ID" value="NZ_JRNT01000008.1"/>
</dbReference>
<keyword evidence="1" id="KW-0472">Membrane</keyword>
<evidence type="ECO:0000256" key="1">
    <source>
        <dbReference type="SAM" id="Phobius"/>
    </source>
</evidence>
<accession>A0A096BXR5</accession>
<gene>
    <name evidence="2" type="ORF">HMPREF0872_03775</name>
</gene>
<evidence type="ECO:0000313" key="2">
    <source>
        <dbReference type="EMBL" id="KGF47532.1"/>
    </source>
</evidence>
<keyword evidence="1" id="KW-0812">Transmembrane</keyword>
<protein>
    <submittedName>
        <fullName evidence="2">Uncharacterized protein</fullName>
    </submittedName>
</protein>
<sequence>MEQQGFSQDSIYHAIYGAAPQSATYDIVGTMVFVSVLLFIDVALRFIIELVNYNKATNRECTFINMIKALWFGWGTVTIEEKEQRFLVSKGFRNSLILKVALEYPALFTLAVAAYALPDLIIFGYRVDAMFSFGLSMIPVLCEISSIIEKLNELDVEALKWVDKAIKYIRSI</sequence>
<evidence type="ECO:0000313" key="3">
    <source>
        <dbReference type="Proteomes" id="UP000029628"/>
    </source>
</evidence>
<dbReference type="Proteomes" id="UP000029628">
    <property type="component" value="Unassembled WGS sequence"/>
</dbReference>